<dbReference type="Gene3D" id="3.30.300.20">
    <property type="match status" value="2"/>
</dbReference>
<dbReference type="CDD" id="cd04455">
    <property type="entry name" value="S1_NusA"/>
    <property type="match status" value="1"/>
</dbReference>
<dbReference type="SMART" id="SM00316">
    <property type="entry name" value="S1"/>
    <property type="match status" value="1"/>
</dbReference>
<keyword evidence="10" id="KW-1185">Reference proteome</keyword>
<evidence type="ECO:0000259" key="8">
    <source>
        <dbReference type="PROSITE" id="PS50126"/>
    </source>
</evidence>
<dbReference type="GO" id="GO:0003723">
    <property type="term" value="F:RNA binding"/>
    <property type="evidence" value="ECO:0007669"/>
    <property type="project" value="UniProtKB-UniRule"/>
</dbReference>
<dbReference type="CDD" id="cd22529">
    <property type="entry name" value="KH-II_NusA_rpt2"/>
    <property type="match status" value="1"/>
</dbReference>
<evidence type="ECO:0000256" key="6">
    <source>
        <dbReference type="ARBA" id="ARBA00023163"/>
    </source>
</evidence>
<dbReference type="Pfam" id="PF13184">
    <property type="entry name" value="KH_NusA_1st"/>
    <property type="match status" value="1"/>
</dbReference>
<dbReference type="InterPro" id="IPR030842">
    <property type="entry name" value="TF_NusA_bacterial"/>
</dbReference>
<dbReference type="STRING" id="1912795.BK816_05965"/>
<dbReference type="Gene3D" id="3.30.1480.10">
    <property type="entry name" value="NusA, N-terminal domain"/>
    <property type="match status" value="1"/>
</dbReference>
<dbReference type="SUPFAM" id="SSF69705">
    <property type="entry name" value="Transcription factor NusA, N-terminal domain"/>
    <property type="match status" value="1"/>
</dbReference>
<evidence type="ECO:0000256" key="2">
    <source>
        <dbReference type="ARBA" id="ARBA00022490"/>
    </source>
</evidence>
<dbReference type="InterPro" id="IPR009019">
    <property type="entry name" value="KH_sf_prok-type"/>
</dbReference>
<protein>
    <recommendedName>
        <fullName evidence="7">Transcription termination/antitermination protein NusA</fullName>
    </recommendedName>
</protein>
<dbReference type="EMBL" id="CP017812">
    <property type="protein sequence ID" value="AOZ72894.1"/>
    <property type="molecule type" value="Genomic_DNA"/>
</dbReference>
<reference evidence="9 10" key="1">
    <citation type="submission" date="2016-10" db="EMBL/GenBank/DDBJ databases">
        <title>Actinomyces aegypiusis sp. nov., isolated from the Aegypius monachus in Qinghai Tibet Plateau China.</title>
        <authorList>
            <person name="Wang Y."/>
        </authorList>
    </citation>
    <scope>NUCLEOTIDE SEQUENCE [LARGE SCALE GENOMIC DNA]</scope>
    <source>
        <strain evidence="9 10">VUL4_3</strain>
    </source>
</reference>
<dbReference type="FunFam" id="3.30.300.20:FF:000005">
    <property type="entry name" value="Transcription termination/antitermination protein NusA"/>
    <property type="match status" value="1"/>
</dbReference>
<dbReference type="Gene3D" id="2.40.50.140">
    <property type="entry name" value="Nucleic acid-binding proteins"/>
    <property type="match status" value="1"/>
</dbReference>
<sequence length="324" mass="35413">MEIDMRALRMVESEKGVSMMTLVAAIKEALHKAYLKMPGAIRSSRVEIDEKTGLVSVIADEIDDEGNKIGEFDDTPSGFGRIATATARSVIVQNLREAEDAEILGQFKDKAGTVVSGIVQQGRDPRVLKVDIGDFEAVLPESEQIPGEHLKHGQWIRAYVVEVTRTERGPRILLSRTHPGLVRGLFEREVPEIQNGQVEIEAVAREAGQRSKVAVRPLVKGLNAKGACIGPMGQRVRAVMGDLGGEKIDLIDFSTDPEVFIPNALSPARVAQMEIISRADCEARVVVPNYQLSLAIGKEGQNARLAARLTGWKIDIHPEDEEAL</sequence>
<dbReference type="PROSITE" id="PS50126">
    <property type="entry name" value="S1"/>
    <property type="match status" value="1"/>
</dbReference>
<accession>A0A1D9MKQ9</accession>
<dbReference type="SUPFAM" id="SSF54814">
    <property type="entry name" value="Prokaryotic type KH domain (KH-domain type II)"/>
    <property type="match status" value="2"/>
</dbReference>
<organism evidence="9 10">
    <name type="scientific">Boudabousia tangfeifanii</name>
    <dbReference type="NCBI Taxonomy" id="1912795"/>
    <lineage>
        <taxon>Bacteria</taxon>
        <taxon>Bacillati</taxon>
        <taxon>Actinomycetota</taxon>
        <taxon>Actinomycetes</taxon>
        <taxon>Actinomycetales</taxon>
        <taxon>Actinomycetaceae</taxon>
        <taxon>Boudabousia</taxon>
    </lineage>
</organism>
<keyword evidence="2 7" id="KW-0963">Cytoplasm</keyword>
<dbReference type="NCBIfam" id="TIGR01953">
    <property type="entry name" value="NusA"/>
    <property type="match status" value="1"/>
</dbReference>
<dbReference type="FunFam" id="3.30.300.20:FF:000002">
    <property type="entry name" value="Transcription termination/antitermination protein NusA"/>
    <property type="match status" value="1"/>
</dbReference>
<evidence type="ECO:0000313" key="9">
    <source>
        <dbReference type="EMBL" id="AOZ72894.1"/>
    </source>
</evidence>
<dbReference type="Pfam" id="PF00575">
    <property type="entry name" value="S1"/>
    <property type="match status" value="1"/>
</dbReference>
<dbReference type="InterPro" id="IPR010213">
    <property type="entry name" value="TF_NusA"/>
</dbReference>
<comment type="subunit">
    <text evidence="7">Monomer. Binds directly to the core enzyme of the DNA-dependent RNA polymerase and to nascent RNA.</text>
</comment>
<evidence type="ECO:0000313" key="10">
    <source>
        <dbReference type="Proteomes" id="UP000176288"/>
    </source>
</evidence>
<dbReference type="HAMAP" id="MF_00945_B">
    <property type="entry name" value="NusA_B"/>
    <property type="match status" value="1"/>
</dbReference>
<dbReference type="InterPro" id="IPR058582">
    <property type="entry name" value="KH_NusA_2nd"/>
</dbReference>
<dbReference type="PROSITE" id="PS50084">
    <property type="entry name" value="KH_TYPE_1"/>
    <property type="match status" value="1"/>
</dbReference>
<dbReference type="GO" id="GO:0006353">
    <property type="term" value="P:DNA-templated transcription termination"/>
    <property type="evidence" value="ECO:0007669"/>
    <property type="project" value="UniProtKB-UniRule"/>
</dbReference>
<comment type="subcellular location">
    <subcellularLocation>
        <location evidence="7">Cytoplasm</location>
    </subcellularLocation>
</comment>
<dbReference type="InterPro" id="IPR013735">
    <property type="entry name" value="TF_NusA_N"/>
</dbReference>
<dbReference type="SUPFAM" id="SSF50249">
    <property type="entry name" value="Nucleic acid-binding proteins"/>
    <property type="match status" value="1"/>
</dbReference>
<dbReference type="OrthoDB" id="9807233at2"/>
<gene>
    <name evidence="7" type="primary">nusA</name>
    <name evidence="9" type="ORF">BK816_05965</name>
</gene>
<proteinExistence type="inferred from homology"/>
<dbReference type="Pfam" id="PF26594">
    <property type="entry name" value="KH_NusA_2nd"/>
    <property type="match status" value="1"/>
</dbReference>
<keyword evidence="6 7" id="KW-0804">Transcription</keyword>
<comment type="function">
    <text evidence="7">Participates in both transcription termination and antitermination.</text>
</comment>
<keyword evidence="3 7" id="KW-0889">Transcription antitermination</keyword>
<dbReference type="AlphaFoldDB" id="A0A1D9MKQ9"/>
<dbReference type="InterPro" id="IPR003029">
    <property type="entry name" value="S1_domain"/>
</dbReference>
<dbReference type="GO" id="GO:0031564">
    <property type="term" value="P:transcription antitermination"/>
    <property type="evidence" value="ECO:0007669"/>
    <property type="project" value="UniProtKB-UniRule"/>
</dbReference>
<dbReference type="InterPro" id="IPR036555">
    <property type="entry name" value="NusA_N_sf"/>
</dbReference>
<dbReference type="GO" id="GO:0005829">
    <property type="term" value="C:cytosol"/>
    <property type="evidence" value="ECO:0007669"/>
    <property type="project" value="TreeGrafter"/>
</dbReference>
<evidence type="ECO:0000256" key="5">
    <source>
        <dbReference type="ARBA" id="ARBA00023015"/>
    </source>
</evidence>
<keyword evidence="4 7" id="KW-0694">RNA-binding</keyword>
<evidence type="ECO:0000256" key="7">
    <source>
        <dbReference type="HAMAP-Rule" id="MF_00945"/>
    </source>
</evidence>
<dbReference type="InterPro" id="IPR012340">
    <property type="entry name" value="NA-bd_OB-fold"/>
</dbReference>
<dbReference type="InterPro" id="IPR025249">
    <property type="entry name" value="TF_NusA_KH_1st"/>
</dbReference>
<keyword evidence="5 7" id="KW-0805">Transcription regulation</keyword>
<evidence type="ECO:0000256" key="1">
    <source>
        <dbReference type="ARBA" id="ARBA00022472"/>
    </source>
</evidence>
<dbReference type="Proteomes" id="UP000176288">
    <property type="component" value="Chromosome"/>
</dbReference>
<dbReference type="PANTHER" id="PTHR22648">
    <property type="entry name" value="TRANSCRIPTION TERMINATION FACTOR NUSA"/>
    <property type="match status" value="1"/>
</dbReference>
<dbReference type="CDD" id="cd02134">
    <property type="entry name" value="KH-II_NusA_rpt1"/>
    <property type="match status" value="1"/>
</dbReference>
<dbReference type="KEGG" id="avu:BK816_05965"/>
<dbReference type="Pfam" id="PF08529">
    <property type="entry name" value="NusA_N"/>
    <property type="match status" value="1"/>
</dbReference>
<feature type="domain" description="S1 motif" evidence="8">
    <location>
        <begin position="112"/>
        <end position="177"/>
    </location>
</feature>
<keyword evidence="1 7" id="KW-0806">Transcription termination</keyword>
<dbReference type="InterPro" id="IPR015946">
    <property type="entry name" value="KH_dom-like_a/b"/>
</dbReference>
<dbReference type="GO" id="GO:0003700">
    <property type="term" value="F:DNA-binding transcription factor activity"/>
    <property type="evidence" value="ECO:0007669"/>
    <property type="project" value="InterPro"/>
</dbReference>
<comment type="similarity">
    <text evidence="7">Belongs to the NusA family.</text>
</comment>
<name>A0A1D9MKQ9_9ACTO</name>
<dbReference type="RefSeq" id="WP_071164359.1">
    <property type="nucleotide sequence ID" value="NZ_CP017812.1"/>
</dbReference>
<evidence type="ECO:0000256" key="3">
    <source>
        <dbReference type="ARBA" id="ARBA00022814"/>
    </source>
</evidence>
<dbReference type="PANTHER" id="PTHR22648:SF0">
    <property type="entry name" value="TRANSCRIPTION TERMINATION_ANTITERMINATION PROTEIN NUSA"/>
    <property type="match status" value="1"/>
</dbReference>
<evidence type="ECO:0000256" key="4">
    <source>
        <dbReference type="ARBA" id="ARBA00022884"/>
    </source>
</evidence>